<evidence type="ECO:0000313" key="1">
    <source>
        <dbReference type="EMBL" id="KAJ1351038.1"/>
    </source>
</evidence>
<name>A0AAD5M5R8_PARTN</name>
<accession>A0AAD5M5R8</accession>
<dbReference type="EMBL" id="JAHQIW010000988">
    <property type="protein sequence ID" value="KAJ1351038.1"/>
    <property type="molecule type" value="Genomic_DNA"/>
</dbReference>
<protein>
    <submittedName>
        <fullName evidence="1">Uncharacterized protein</fullName>
    </submittedName>
</protein>
<sequence>MELTCEQIRLMMDDWSLGPTATVARRDDVGQKDDVRYHRSGRCKKIQPIEIVYDFRILLLGIVSNEDFTVLAVSSTERF</sequence>
<keyword evidence="2" id="KW-1185">Reference proteome</keyword>
<organism evidence="1 2">
    <name type="scientific">Parelaphostrongylus tenuis</name>
    <name type="common">Meningeal worm</name>
    <dbReference type="NCBI Taxonomy" id="148309"/>
    <lineage>
        <taxon>Eukaryota</taxon>
        <taxon>Metazoa</taxon>
        <taxon>Ecdysozoa</taxon>
        <taxon>Nematoda</taxon>
        <taxon>Chromadorea</taxon>
        <taxon>Rhabditida</taxon>
        <taxon>Rhabditina</taxon>
        <taxon>Rhabditomorpha</taxon>
        <taxon>Strongyloidea</taxon>
        <taxon>Metastrongylidae</taxon>
        <taxon>Parelaphostrongylus</taxon>
    </lineage>
</organism>
<gene>
    <name evidence="1" type="ORF">KIN20_006975</name>
</gene>
<dbReference type="AlphaFoldDB" id="A0AAD5M5R8"/>
<comment type="caution">
    <text evidence="1">The sequence shown here is derived from an EMBL/GenBank/DDBJ whole genome shotgun (WGS) entry which is preliminary data.</text>
</comment>
<dbReference type="Proteomes" id="UP001196413">
    <property type="component" value="Unassembled WGS sequence"/>
</dbReference>
<proteinExistence type="predicted"/>
<evidence type="ECO:0000313" key="2">
    <source>
        <dbReference type="Proteomes" id="UP001196413"/>
    </source>
</evidence>
<reference evidence="1" key="1">
    <citation type="submission" date="2021-06" db="EMBL/GenBank/DDBJ databases">
        <title>Parelaphostrongylus tenuis whole genome reference sequence.</title>
        <authorList>
            <person name="Garwood T.J."/>
            <person name="Larsen P.A."/>
            <person name="Fountain-Jones N.M."/>
            <person name="Garbe J.R."/>
            <person name="Macchietto M.G."/>
            <person name="Kania S.A."/>
            <person name="Gerhold R.W."/>
            <person name="Richards J.E."/>
            <person name="Wolf T.M."/>
        </authorList>
    </citation>
    <scope>NUCLEOTIDE SEQUENCE</scope>
    <source>
        <strain evidence="1">MNPRO001-30</strain>
        <tissue evidence="1">Meninges</tissue>
    </source>
</reference>